<sequence>MGSASGERVVGERLRSRLALGTLCLGFFMLLLDSTITSVALPALTSGLHTTVPTALWVNSGYLFAYAVPLLVAGRLGDRFGHRRVYVLGLAGFTVASLLCALAQTVGALIAWRMLQGLGAALMTPQCLTIIRTLFRPPRLAVALGIWSAVGGAATVAGPLLGGLLVGGWGWPSIFAVNLPLGVVGVVAALVWLPASERRAGRTPLWAMAGNALGVLALVLGIQGTGASGTAVAGVPRWLCAVLGVLLVVAVTWLQRRSGEAALLPVALLRSRGFVTASWGAAAAAFCVGSAPVPLMLYLQDDRGLGAFAASLTLVPMGLGALAGAPLSARLNNTAGLRTVGLVGSAALVASTGATAVLIALHAPPWSLSAAFAVYGVANSAVWSPFSIAAVTAAPAGSVGAASGAFNAVKQLGAVLGSAVTAVVVAATGDAAALAVLAAAALVGAAASARLPAGRSDAVEALDGTVVPGSRVGRRLGYPTANIALDLPARSPADGVYLGSLRTPSWPVPRPALISIGSNQTFAGRAHTVEAHVLDFDGDLYGLRVEMTIHQLIRTQRAFADADELVDAMRNDERDARTQLAHQRQAHRRLRQVADLGVRTD</sequence>
<evidence type="ECO:0000256" key="11">
    <source>
        <dbReference type="ARBA" id="ARBA00022989"/>
    </source>
</evidence>
<keyword evidence="10" id="KW-0067">ATP-binding</keyword>
<feature type="transmembrane region" description="Helical" evidence="15">
    <location>
        <begin position="18"/>
        <end position="44"/>
    </location>
</feature>
<dbReference type="InterPro" id="IPR011701">
    <property type="entry name" value="MFS"/>
</dbReference>
<feature type="transmembrane region" description="Helical" evidence="15">
    <location>
        <begin position="118"/>
        <end position="135"/>
    </location>
</feature>
<dbReference type="InterPro" id="IPR036259">
    <property type="entry name" value="MFS_trans_sf"/>
</dbReference>
<feature type="transmembrane region" description="Helical" evidence="15">
    <location>
        <begin position="85"/>
        <end position="112"/>
    </location>
</feature>
<evidence type="ECO:0000256" key="15">
    <source>
        <dbReference type="SAM" id="Phobius"/>
    </source>
</evidence>
<dbReference type="PROSITE" id="PS50850">
    <property type="entry name" value="MFS"/>
    <property type="match status" value="1"/>
</dbReference>
<evidence type="ECO:0000256" key="10">
    <source>
        <dbReference type="ARBA" id="ARBA00022840"/>
    </source>
</evidence>
<feature type="domain" description="Major facilitator superfamily (MFS) profile" evidence="16">
    <location>
        <begin position="19"/>
        <end position="456"/>
    </location>
</feature>
<feature type="transmembrane region" description="Helical" evidence="15">
    <location>
        <begin position="274"/>
        <end position="299"/>
    </location>
</feature>
<comment type="catalytic activity">
    <reaction evidence="14">
        <text>riboflavin + ATP = FMN + ADP + H(+)</text>
        <dbReference type="Rhea" id="RHEA:14357"/>
        <dbReference type="ChEBI" id="CHEBI:15378"/>
        <dbReference type="ChEBI" id="CHEBI:30616"/>
        <dbReference type="ChEBI" id="CHEBI:57986"/>
        <dbReference type="ChEBI" id="CHEBI:58210"/>
        <dbReference type="ChEBI" id="CHEBI:456216"/>
        <dbReference type="EC" id="2.7.1.26"/>
    </reaction>
</comment>
<evidence type="ECO:0000256" key="6">
    <source>
        <dbReference type="ARBA" id="ARBA00022643"/>
    </source>
</evidence>
<evidence type="ECO:0000256" key="5">
    <source>
        <dbReference type="ARBA" id="ARBA00022630"/>
    </source>
</evidence>
<dbReference type="SUPFAM" id="SSF82114">
    <property type="entry name" value="Riboflavin kinase-like"/>
    <property type="match status" value="1"/>
</dbReference>
<evidence type="ECO:0000313" key="17">
    <source>
        <dbReference type="EMBL" id="MFC1406495.1"/>
    </source>
</evidence>
<dbReference type="SUPFAM" id="SSF103473">
    <property type="entry name" value="MFS general substrate transporter"/>
    <property type="match status" value="1"/>
</dbReference>
<keyword evidence="18" id="KW-1185">Reference proteome</keyword>
<dbReference type="RefSeq" id="WP_198037595.1">
    <property type="nucleotide sequence ID" value="NZ_JBHEZZ010000030.1"/>
</dbReference>
<proteinExistence type="predicted"/>
<dbReference type="PANTHER" id="PTHR42718:SF46">
    <property type="entry name" value="BLR6921 PROTEIN"/>
    <property type="match status" value="1"/>
</dbReference>
<evidence type="ECO:0000256" key="1">
    <source>
        <dbReference type="ARBA" id="ARBA00004651"/>
    </source>
</evidence>
<dbReference type="Gene3D" id="1.20.1720.10">
    <property type="entry name" value="Multidrug resistance protein D"/>
    <property type="match status" value="1"/>
</dbReference>
<dbReference type="InterPro" id="IPR023465">
    <property type="entry name" value="Riboflavin_kinase_dom_sf"/>
</dbReference>
<evidence type="ECO:0000256" key="12">
    <source>
        <dbReference type="ARBA" id="ARBA00023136"/>
    </source>
</evidence>
<evidence type="ECO:0000256" key="9">
    <source>
        <dbReference type="ARBA" id="ARBA00022741"/>
    </source>
</evidence>
<feature type="transmembrane region" description="Helical" evidence="15">
    <location>
        <begin position="171"/>
        <end position="193"/>
    </location>
</feature>
<dbReference type="EC" id="2.7.1.26" evidence="2"/>
<feature type="transmembrane region" description="Helical" evidence="15">
    <location>
        <begin position="205"/>
        <end position="223"/>
    </location>
</feature>
<comment type="caution">
    <text evidence="17">The sequence shown here is derived from an EMBL/GenBank/DDBJ whole genome shotgun (WGS) entry which is preliminary data.</text>
</comment>
<dbReference type="Pfam" id="PF01687">
    <property type="entry name" value="Flavokinase"/>
    <property type="match status" value="1"/>
</dbReference>
<dbReference type="Gene3D" id="1.20.1250.20">
    <property type="entry name" value="MFS general substrate transporter like domains"/>
    <property type="match status" value="1"/>
</dbReference>
<keyword evidence="12 15" id="KW-0472">Membrane</keyword>
<evidence type="ECO:0000256" key="14">
    <source>
        <dbReference type="ARBA" id="ARBA00047880"/>
    </source>
</evidence>
<evidence type="ECO:0000256" key="7">
    <source>
        <dbReference type="ARBA" id="ARBA00022679"/>
    </source>
</evidence>
<keyword evidence="4" id="KW-1003">Cell membrane</keyword>
<keyword evidence="6" id="KW-0288">FMN</keyword>
<keyword evidence="7" id="KW-0808">Transferase</keyword>
<evidence type="ECO:0000256" key="4">
    <source>
        <dbReference type="ARBA" id="ARBA00022475"/>
    </source>
</evidence>
<keyword evidence="8 15" id="KW-0812">Transmembrane</keyword>
<feature type="transmembrane region" description="Helical" evidence="15">
    <location>
        <begin position="381"/>
        <end position="402"/>
    </location>
</feature>
<dbReference type="CDD" id="cd17321">
    <property type="entry name" value="MFS_MMR_MDR_like"/>
    <property type="match status" value="1"/>
</dbReference>
<dbReference type="PANTHER" id="PTHR42718">
    <property type="entry name" value="MAJOR FACILITATOR SUPERFAMILY MULTIDRUG TRANSPORTER MFSC"/>
    <property type="match status" value="1"/>
</dbReference>
<keyword evidence="9" id="KW-0547">Nucleotide-binding</keyword>
<feature type="transmembrane region" description="Helical" evidence="15">
    <location>
        <begin position="414"/>
        <end position="447"/>
    </location>
</feature>
<evidence type="ECO:0000256" key="2">
    <source>
        <dbReference type="ARBA" id="ARBA00012105"/>
    </source>
</evidence>
<dbReference type="PRINTS" id="PR01036">
    <property type="entry name" value="TCRTETB"/>
</dbReference>
<keyword evidence="13" id="KW-0046">Antibiotic resistance</keyword>
<evidence type="ECO:0000256" key="13">
    <source>
        <dbReference type="ARBA" id="ARBA00023251"/>
    </source>
</evidence>
<dbReference type="Pfam" id="PF07690">
    <property type="entry name" value="MFS_1"/>
    <property type="match status" value="1"/>
</dbReference>
<feature type="transmembrane region" description="Helical" evidence="15">
    <location>
        <begin position="235"/>
        <end position="254"/>
    </location>
</feature>
<evidence type="ECO:0000256" key="3">
    <source>
        <dbReference type="ARBA" id="ARBA00022448"/>
    </source>
</evidence>
<dbReference type="Gene3D" id="2.40.30.30">
    <property type="entry name" value="Riboflavin kinase-like"/>
    <property type="match status" value="1"/>
</dbReference>
<dbReference type="Proteomes" id="UP001592528">
    <property type="component" value="Unassembled WGS sequence"/>
</dbReference>
<feature type="transmembrane region" description="Helical" evidence="15">
    <location>
        <begin position="142"/>
        <end position="165"/>
    </location>
</feature>
<keyword evidence="5" id="KW-0285">Flavoprotein</keyword>
<evidence type="ECO:0000256" key="8">
    <source>
        <dbReference type="ARBA" id="ARBA00022692"/>
    </source>
</evidence>
<feature type="transmembrane region" description="Helical" evidence="15">
    <location>
        <begin position="56"/>
        <end position="73"/>
    </location>
</feature>
<dbReference type="EMBL" id="JBHEZZ010000030">
    <property type="protein sequence ID" value="MFC1406495.1"/>
    <property type="molecule type" value="Genomic_DNA"/>
</dbReference>
<keyword evidence="11 15" id="KW-1133">Transmembrane helix</keyword>
<name>A0ABV6UYG2_9ACTN</name>
<gene>
    <name evidence="17" type="ORF">ACEZDJ_34895</name>
</gene>
<feature type="transmembrane region" description="Helical" evidence="15">
    <location>
        <begin position="305"/>
        <end position="327"/>
    </location>
</feature>
<dbReference type="SMART" id="SM00904">
    <property type="entry name" value="Flavokinase"/>
    <property type="match status" value="1"/>
</dbReference>
<accession>A0ABV6UYG2</accession>
<keyword evidence="3" id="KW-0813">Transport</keyword>
<feature type="transmembrane region" description="Helical" evidence="15">
    <location>
        <begin position="339"/>
        <end position="361"/>
    </location>
</feature>
<organism evidence="17 18">
    <name type="scientific">Streptacidiphilus cavernicola</name>
    <dbReference type="NCBI Taxonomy" id="3342716"/>
    <lineage>
        <taxon>Bacteria</taxon>
        <taxon>Bacillati</taxon>
        <taxon>Actinomycetota</taxon>
        <taxon>Actinomycetes</taxon>
        <taxon>Kitasatosporales</taxon>
        <taxon>Streptomycetaceae</taxon>
        <taxon>Streptacidiphilus</taxon>
    </lineage>
</organism>
<dbReference type="InterPro" id="IPR020846">
    <property type="entry name" value="MFS_dom"/>
</dbReference>
<dbReference type="InterPro" id="IPR015865">
    <property type="entry name" value="Riboflavin_kinase_bac/euk"/>
</dbReference>
<protein>
    <recommendedName>
        <fullName evidence="2">riboflavin kinase</fullName>
        <ecNumber evidence="2">2.7.1.26</ecNumber>
    </recommendedName>
</protein>
<comment type="subcellular location">
    <subcellularLocation>
        <location evidence="1">Cell membrane</location>
        <topology evidence="1">Multi-pass membrane protein</topology>
    </subcellularLocation>
</comment>
<evidence type="ECO:0000259" key="16">
    <source>
        <dbReference type="PROSITE" id="PS50850"/>
    </source>
</evidence>
<evidence type="ECO:0000313" key="18">
    <source>
        <dbReference type="Proteomes" id="UP001592528"/>
    </source>
</evidence>
<reference evidence="17 18" key="1">
    <citation type="submission" date="2024-09" db="EMBL/GenBank/DDBJ databases">
        <authorList>
            <person name="Lee S.D."/>
        </authorList>
    </citation>
    <scope>NUCLEOTIDE SEQUENCE [LARGE SCALE GENOMIC DNA]</scope>
    <source>
        <strain evidence="17 18">N1-5</strain>
    </source>
</reference>